<dbReference type="Gene3D" id="3.40.50.2000">
    <property type="entry name" value="Glycogen Phosphorylase B"/>
    <property type="match status" value="2"/>
</dbReference>
<evidence type="ECO:0000313" key="3">
    <source>
        <dbReference type="Proteomes" id="UP000534294"/>
    </source>
</evidence>
<dbReference type="PANTHER" id="PTHR46401:SF2">
    <property type="entry name" value="GLYCOSYLTRANSFERASE WBBK-RELATED"/>
    <property type="match status" value="1"/>
</dbReference>
<dbReference type="AlphaFoldDB" id="A0A7W7YNT9"/>
<dbReference type="SUPFAM" id="SSF53756">
    <property type="entry name" value="UDP-Glycosyltransferase/glycogen phosphorylase"/>
    <property type="match status" value="1"/>
</dbReference>
<dbReference type="Pfam" id="PF13692">
    <property type="entry name" value="Glyco_trans_1_4"/>
    <property type="match status" value="1"/>
</dbReference>
<dbReference type="PANTHER" id="PTHR46401">
    <property type="entry name" value="GLYCOSYLTRANSFERASE WBBK-RELATED"/>
    <property type="match status" value="1"/>
</dbReference>
<reference evidence="2 3" key="1">
    <citation type="submission" date="2020-08" db="EMBL/GenBank/DDBJ databases">
        <title>Genomic Encyclopedia of Type Strains, Phase IV (KMG-IV): sequencing the most valuable type-strain genomes for metagenomic binning, comparative biology and taxonomic classification.</title>
        <authorList>
            <person name="Goeker M."/>
        </authorList>
    </citation>
    <scope>NUCLEOTIDE SEQUENCE [LARGE SCALE GENOMIC DNA]</scope>
    <source>
        <strain evidence="2 3">DSM 12251</strain>
    </source>
</reference>
<protein>
    <submittedName>
        <fullName evidence="2">Glycosyltransferase involved in cell wall biosynthesis</fullName>
    </submittedName>
</protein>
<keyword evidence="1 2" id="KW-0808">Transferase</keyword>
<dbReference type="EMBL" id="JACHIF010000009">
    <property type="protein sequence ID" value="MBB5039579.1"/>
    <property type="molecule type" value="Genomic_DNA"/>
</dbReference>
<gene>
    <name evidence="2" type="ORF">HNQ64_003854</name>
</gene>
<sequence length="288" mass="32929">MSLHFHNRTWIQLQWQEPAPSLKERLRVLHTVIGVIQETLAFMSKRWRVILPVSEGLAARIRPQIAAPQRIQILPNLLDETRFHSGVRSLHRAAMRQQIHAGETDFLFIFVSTGHYQRKGLWSALRSLQACRKRAEKECGLHLRFLVVGAGDRAQQNLIPQLNQTAPDWRDWVSLIPPTSEVERWYAAADAFLFPSLYETFSLVALEAAACGLPLLVTAYDGHEMYLRDGGNGCLLPWTVAGMTQRIMEFLQVDRHHLKAGPDRFVHASGYADVLDQTYESVIRERML</sequence>
<dbReference type="CDD" id="cd03801">
    <property type="entry name" value="GT4_PimA-like"/>
    <property type="match status" value="1"/>
</dbReference>
<dbReference type="GO" id="GO:0009103">
    <property type="term" value="P:lipopolysaccharide biosynthetic process"/>
    <property type="evidence" value="ECO:0007669"/>
    <property type="project" value="TreeGrafter"/>
</dbReference>
<comment type="caution">
    <text evidence="2">The sequence shown here is derived from an EMBL/GenBank/DDBJ whole genome shotgun (WGS) entry which is preliminary data.</text>
</comment>
<organism evidence="2 3">
    <name type="scientific">Prosthecobacter dejongeii</name>
    <dbReference type="NCBI Taxonomy" id="48465"/>
    <lineage>
        <taxon>Bacteria</taxon>
        <taxon>Pseudomonadati</taxon>
        <taxon>Verrucomicrobiota</taxon>
        <taxon>Verrucomicrobiia</taxon>
        <taxon>Verrucomicrobiales</taxon>
        <taxon>Verrucomicrobiaceae</taxon>
        <taxon>Prosthecobacter</taxon>
    </lineage>
</organism>
<keyword evidence="3" id="KW-1185">Reference proteome</keyword>
<accession>A0A7W7YNT9</accession>
<dbReference type="RefSeq" id="WP_184211496.1">
    <property type="nucleotide sequence ID" value="NZ_JACHIF010000009.1"/>
</dbReference>
<dbReference type="Proteomes" id="UP000534294">
    <property type="component" value="Unassembled WGS sequence"/>
</dbReference>
<name>A0A7W7YNT9_9BACT</name>
<dbReference type="GO" id="GO:0016757">
    <property type="term" value="F:glycosyltransferase activity"/>
    <property type="evidence" value="ECO:0007669"/>
    <property type="project" value="TreeGrafter"/>
</dbReference>
<evidence type="ECO:0000313" key="2">
    <source>
        <dbReference type="EMBL" id="MBB5039579.1"/>
    </source>
</evidence>
<evidence type="ECO:0000256" key="1">
    <source>
        <dbReference type="ARBA" id="ARBA00022679"/>
    </source>
</evidence>
<proteinExistence type="predicted"/>